<dbReference type="InterPro" id="IPR014025">
    <property type="entry name" value="Glutaredoxin_subgr"/>
</dbReference>
<keyword evidence="5" id="KW-0676">Redox-active center</keyword>
<gene>
    <name evidence="7" type="ordered locus">Turpa_2411</name>
</gene>
<dbReference type="InterPro" id="IPR036249">
    <property type="entry name" value="Thioredoxin-like_sf"/>
</dbReference>
<feature type="domain" description="Glutaredoxin" evidence="6">
    <location>
        <begin position="3"/>
        <end position="62"/>
    </location>
</feature>
<evidence type="ECO:0000259" key="6">
    <source>
        <dbReference type="Pfam" id="PF00462"/>
    </source>
</evidence>
<dbReference type="HOGENOM" id="CLU_026126_7_3_12"/>
<evidence type="ECO:0000256" key="2">
    <source>
        <dbReference type="ARBA" id="ARBA00022448"/>
    </source>
</evidence>
<dbReference type="PROSITE" id="PS51354">
    <property type="entry name" value="GLUTAREDOXIN_2"/>
    <property type="match status" value="1"/>
</dbReference>
<dbReference type="PANTHER" id="PTHR46679">
    <property type="match status" value="1"/>
</dbReference>
<dbReference type="PANTHER" id="PTHR46679:SF1">
    <property type="entry name" value="GLUTAREDOXIN-2, MITOCHONDRIAL"/>
    <property type="match status" value="1"/>
</dbReference>
<dbReference type="Pfam" id="PF00462">
    <property type="entry name" value="Glutaredoxin"/>
    <property type="match status" value="1"/>
</dbReference>
<protein>
    <submittedName>
        <fullName evidence="7">Glutaredoxin</fullName>
    </submittedName>
</protein>
<sequence>MNVQIYTKGYCPYCDRAKEFFAARGIAYDEINIERDPAEYDALKARTQHMTVPQIFIDGNFIGGYTDMIAKVKTGELSF</sequence>
<evidence type="ECO:0000313" key="8">
    <source>
        <dbReference type="Proteomes" id="UP000006048"/>
    </source>
</evidence>
<dbReference type="InterPro" id="IPR002109">
    <property type="entry name" value="Glutaredoxin"/>
</dbReference>
<proteinExistence type="inferred from homology"/>
<dbReference type="KEGG" id="tpx:Turpa_2411"/>
<dbReference type="PRINTS" id="PR00160">
    <property type="entry name" value="GLUTAREDOXIN"/>
</dbReference>
<dbReference type="OrthoDB" id="9795531at2"/>
<dbReference type="EMBL" id="CP002959">
    <property type="protein sequence ID" value="AFM13053.1"/>
    <property type="molecule type" value="Genomic_DNA"/>
</dbReference>
<reference evidence="7 8" key="1">
    <citation type="submission" date="2012-06" db="EMBL/GenBank/DDBJ databases">
        <title>The complete chromosome of genome of Turneriella parva DSM 21527.</title>
        <authorList>
            <consortium name="US DOE Joint Genome Institute (JGI-PGF)"/>
            <person name="Lucas S."/>
            <person name="Han J."/>
            <person name="Lapidus A."/>
            <person name="Bruce D."/>
            <person name="Goodwin L."/>
            <person name="Pitluck S."/>
            <person name="Peters L."/>
            <person name="Kyrpides N."/>
            <person name="Mavromatis K."/>
            <person name="Ivanova N."/>
            <person name="Mikhailova N."/>
            <person name="Chertkov O."/>
            <person name="Detter J.C."/>
            <person name="Tapia R."/>
            <person name="Han C."/>
            <person name="Land M."/>
            <person name="Hauser L."/>
            <person name="Markowitz V."/>
            <person name="Cheng J.-F."/>
            <person name="Hugenholtz P."/>
            <person name="Woyke T."/>
            <person name="Wu D."/>
            <person name="Gronow S."/>
            <person name="Wellnitz S."/>
            <person name="Brambilla E."/>
            <person name="Klenk H.-P."/>
            <person name="Eisen J.A."/>
        </authorList>
    </citation>
    <scope>NUCLEOTIDE SEQUENCE [LARGE SCALE GENOMIC DNA]</scope>
    <source>
        <strain evidence="8">ATCC BAA-1111 / DSM 21527 / NCTC 11395 / H</strain>
    </source>
</reference>
<evidence type="ECO:0000256" key="1">
    <source>
        <dbReference type="ARBA" id="ARBA00007787"/>
    </source>
</evidence>
<keyword evidence="3" id="KW-0249">Electron transport</keyword>
<dbReference type="AlphaFoldDB" id="I4B6Z6"/>
<dbReference type="SUPFAM" id="SSF52833">
    <property type="entry name" value="Thioredoxin-like"/>
    <property type="match status" value="1"/>
</dbReference>
<name>I4B6Z6_TURPD</name>
<dbReference type="RefSeq" id="WP_014803559.1">
    <property type="nucleotide sequence ID" value="NC_018020.1"/>
</dbReference>
<keyword evidence="8" id="KW-1185">Reference proteome</keyword>
<evidence type="ECO:0000256" key="3">
    <source>
        <dbReference type="ARBA" id="ARBA00022982"/>
    </source>
</evidence>
<evidence type="ECO:0000256" key="4">
    <source>
        <dbReference type="ARBA" id="ARBA00023157"/>
    </source>
</evidence>
<organism evidence="7 8">
    <name type="scientific">Turneriella parva (strain ATCC BAA-1111 / DSM 21527 / NCTC 11395 / H)</name>
    <name type="common">Leptospira parva</name>
    <dbReference type="NCBI Taxonomy" id="869212"/>
    <lineage>
        <taxon>Bacteria</taxon>
        <taxon>Pseudomonadati</taxon>
        <taxon>Spirochaetota</taxon>
        <taxon>Spirochaetia</taxon>
        <taxon>Leptospirales</taxon>
        <taxon>Leptospiraceae</taxon>
        <taxon>Turneriella</taxon>
    </lineage>
</organism>
<keyword evidence="4" id="KW-1015">Disulfide bond</keyword>
<dbReference type="Proteomes" id="UP000006048">
    <property type="component" value="Chromosome"/>
</dbReference>
<accession>I4B6Z6</accession>
<evidence type="ECO:0000256" key="5">
    <source>
        <dbReference type="ARBA" id="ARBA00023284"/>
    </source>
</evidence>
<comment type="similarity">
    <text evidence="1">Belongs to the glutaredoxin family.</text>
</comment>
<dbReference type="GO" id="GO:0015035">
    <property type="term" value="F:protein-disulfide reductase activity"/>
    <property type="evidence" value="ECO:0007669"/>
    <property type="project" value="TreeGrafter"/>
</dbReference>
<dbReference type="Gene3D" id="3.40.30.10">
    <property type="entry name" value="Glutaredoxin"/>
    <property type="match status" value="1"/>
</dbReference>
<keyword evidence="2" id="KW-0813">Transport</keyword>
<evidence type="ECO:0000313" key="7">
    <source>
        <dbReference type="EMBL" id="AFM13053.1"/>
    </source>
</evidence>
<dbReference type="STRING" id="869212.Turpa_2411"/>